<reference evidence="1 2" key="1">
    <citation type="journal article" date="2015" name="J. Virol.">
        <title>The genome of the nucleopolyhedrosis-causing virus from Tipula oleracea sheds new light on the Nudiviridae family.</title>
        <authorList>
            <person name="Bezier A."/>
            <person name="Theze J."/>
            <person name="Gavory F."/>
            <person name="Gaillard J."/>
            <person name="Poulain J."/>
            <person name="Drezen J.M."/>
            <person name="Herniou E.A."/>
        </authorList>
    </citation>
    <scope>NUCLEOTIDE SEQUENCE [LARGE SCALE GENOMIC DNA]</scope>
    <source>
        <strain evidence="1">35</strain>
    </source>
</reference>
<proteinExistence type="predicted"/>
<accession>A0A0B4VFT4</accession>
<dbReference type="EMBL" id="KM610234">
    <property type="protein sequence ID" value="AJD20112.1"/>
    <property type="molecule type" value="Genomic_DNA"/>
</dbReference>
<evidence type="ECO:0000313" key="1">
    <source>
        <dbReference type="EMBL" id="AJD20112.1"/>
    </source>
</evidence>
<evidence type="ECO:0000313" key="2">
    <source>
        <dbReference type="Proteomes" id="UP000201058"/>
    </source>
</evidence>
<dbReference type="GeneID" id="22921766"/>
<protein>
    <submittedName>
        <fullName evidence="1">Uncharacterized protein</fullName>
    </submittedName>
</protein>
<organism evidence="1 2">
    <name type="scientific">Tipula oleracea nudivirus</name>
    <dbReference type="NCBI Taxonomy" id="1546257"/>
    <lineage>
        <taxon>Viruses</taxon>
        <taxon>Viruses incertae sedis</taxon>
        <taxon>Naldaviricetes</taxon>
        <taxon>Lefavirales</taxon>
        <taxon>Nudiviridae</taxon>
        <taxon>Deltanudivirus</taxon>
        <taxon>Deltanudivirus tipoleraceae</taxon>
    </lineage>
</organism>
<keyword evidence="2" id="KW-1185">Reference proteome</keyword>
<sequence>MIIVVILLTLLCCYYIVFSQDSFFNRSWYIYQLQNKYSYLTKEQILTTYKTFL</sequence>
<dbReference type="Proteomes" id="UP000201058">
    <property type="component" value="Segment"/>
</dbReference>
<dbReference type="RefSeq" id="YP_009116699.1">
    <property type="nucleotide sequence ID" value="NC_026242.1"/>
</dbReference>
<name>A0A0B4VFT4_9VIRU</name>
<gene>
    <name evidence="1" type="ORF">TONV_052</name>
</gene>
<dbReference type="KEGG" id="vg:22921766"/>